<dbReference type="InParanoid" id="A0A024GRG6"/>
<comment type="similarity">
    <text evidence="2 4">Belongs to the nucleoporin interacting component (NIC) family.</text>
</comment>
<evidence type="ECO:0000256" key="3">
    <source>
        <dbReference type="ARBA" id="ARBA00023242"/>
    </source>
</evidence>
<dbReference type="InterPro" id="IPR007231">
    <property type="entry name" value="Nucleoporin_int_Nup93/Nic96"/>
</dbReference>
<dbReference type="STRING" id="65357.A0A024GRG6"/>
<comment type="subcellular location">
    <subcellularLocation>
        <location evidence="1">Nucleus envelope</location>
    </subcellularLocation>
    <subcellularLocation>
        <location evidence="4">Nucleus</location>
        <location evidence="4">Nuclear pore complex</location>
    </subcellularLocation>
</comment>
<evidence type="ECO:0000313" key="5">
    <source>
        <dbReference type="EMBL" id="CCI49489.1"/>
    </source>
</evidence>
<reference evidence="5 6" key="1">
    <citation type="submission" date="2012-05" db="EMBL/GenBank/DDBJ databases">
        <title>Recombination and specialization in a pathogen metapopulation.</title>
        <authorList>
            <person name="Gardiner A."/>
            <person name="Kemen E."/>
            <person name="Schultz-Larsen T."/>
            <person name="MacLean D."/>
            <person name="Van Oosterhout C."/>
            <person name="Jones J.D.G."/>
        </authorList>
    </citation>
    <scope>NUCLEOTIDE SEQUENCE [LARGE SCALE GENOMIC DNA]</scope>
    <source>
        <strain evidence="5 6">Ac Nc2</strain>
    </source>
</reference>
<dbReference type="GO" id="GO:0016973">
    <property type="term" value="P:poly(A)+ mRNA export from nucleus"/>
    <property type="evidence" value="ECO:0007669"/>
    <property type="project" value="TreeGrafter"/>
</dbReference>
<dbReference type="GO" id="GO:0017056">
    <property type="term" value="F:structural constituent of nuclear pore"/>
    <property type="evidence" value="ECO:0007669"/>
    <property type="project" value="InterPro"/>
</dbReference>
<keyword evidence="4" id="KW-0906">Nuclear pore complex</keyword>
<evidence type="ECO:0000313" key="6">
    <source>
        <dbReference type="Proteomes" id="UP000053237"/>
    </source>
</evidence>
<keyword evidence="4" id="KW-0509">mRNA transport</keyword>
<dbReference type="Proteomes" id="UP000053237">
    <property type="component" value="Unassembled WGS sequence"/>
</dbReference>
<dbReference type="OrthoDB" id="1918363at2759"/>
<keyword evidence="4" id="KW-0811">Translocation</keyword>
<keyword evidence="4" id="KW-0813">Transport</keyword>
<protein>
    <recommendedName>
        <fullName evidence="4">Nuclear pore protein</fullName>
    </recommendedName>
</protein>
<dbReference type="GO" id="GO:0006606">
    <property type="term" value="P:protein import into nucleus"/>
    <property type="evidence" value="ECO:0007669"/>
    <property type="project" value="TreeGrafter"/>
</dbReference>
<keyword evidence="4" id="KW-0653">Protein transport</keyword>
<gene>
    <name evidence="5" type="ORF">BN9_108240</name>
</gene>
<evidence type="ECO:0000256" key="1">
    <source>
        <dbReference type="ARBA" id="ARBA00004259"/>
    </source>
</evidence>
<sequence>MDFKTLYENSLKLTTPINETEIPPLVKGLDQLEKVHKNAFKRHIRQCGDQHEGSRRNDKASFLLASKGLDTHKIFNDLESLQNSLIEPKSKFIGANLNLKSHLARHHERILFASIDQTNRRTVEFTHDAMNQAIIDDYETMKQEILHNCTKESLKSSSRSRQIVTCSDGHTRNQIVQKLETERMRFNGLDTPLRISHLQSEMSMSQEMKVYHKVIKELMIHCQPETRCQFDLVHAFERACLEQLQHEGPGTKWEFIWKCWQLLGTMLTGQIDSNSTSQMTKYVEYKKIPGENAFSNALANESQFSSLRRQLAFGALLFLENQFRVCVQQTVTKYQLATGGVSGLLPNLRAFVHHVLKSSYDPFLSQRASESQSQLWAVIYYGLRCGAEEEIVEYVANIIRSNQSVVDKAVLKLLEYRVALKKTHTQSEALGIPSVEIRYPVEYKHLLEKYRQLTSSSMDDTHTIDPYEVCVLNILCFVNPNLRESRVLVTIEDYLWQRLCFINGNTTASDTSQRYSVNKLAQSIQKFGPSHFEASNIENPALAPLLFFEILLITQDFEAAIKYLASKGHILEAVHFAITLNYYGLLHCAMVSAGEEEDESNLDLTRLLRQFVHQFQRNHPCEATEYYCCITDEITRHELLIELLLESRKFETLVGRMNNADGCRSHGLYDRLLRDDAKVQEILISAARKAEQQGASSDALQLYQTAGDIVAVISLLNKQLSASLSATRVEREQVFRIGKEFADQWLQHPWVQNIASGYARSTTISFQTLLNFCIFLNLFQDEKCTDAIRFVEGLDIFPSPNENGNSINTITLCVDRFMAFDDSVRQHFDIILLRYAECLVRESERLKAHTSEDIARVGVGILREKMELVVAFAGMIKYRLPIGTNEQLTRMESMIIF</sequence>
<comment type="caution">
    <text evidence="5">The sequence shown here is derived from an EMBL/GenBank/DDBJ whole genome shotgun (WGS) entry which is preliminary data.</text>
</comment>
<dbReference type="PANTHER" id="PTHR11225">
    <property type="entry name" value="NUCLEAR PORE COMPLEX PROTEIN NUP93 NUCLEOPORIN NUP93 DEAD EYE PROTEIN"/>
    <property type="match status" value="1"/>
</dbReference>
<name>A0A024GRG6_9STRA</name>
<dbReference type="Pfam" id="PF04097">
    <property type="entry name" value="Nic96"/>
    <property type="match status" value="1"/>
</dbReference>
<dbReference type="PANTHER" id="PTHR11225:SF4">
    <property type="entry name" value="NUCLEAR PORE COMPLEX PROTEIN NUP93"/>
    <property type="match status" value="1"/>
</dbReference>
<evidence type="ECO:0000256" key="2">
    <source>
        <dbReference type="ARBA" id="ARBA00010186"/>
    </source>
</evidence>
<organism evidence="5 6">
    <name type="scientific">Albugo candida</name>
    <dbReference type="NCBI Taxonomy" id="65357"/>
    <lineage>
        <taxon>Eukaryota</taxon>
        <taxon>Sar</taxon>
        <taxon>Stramenopiles</taxon>
        <taxon>Oomycota</taxon>
        <taxon>Peronosporomycetes</taxon>
        <taxon>Albuginales</taxon>
        <taxon>Albuginaceae</taxon>
        <taxon>Albugo</taxon>
    </lineage>
</organism>
<keyword evidence="4" id="KW-0472">Membrane</keyword>
<dbReference type="EMBL" id="CAIX01000303">
    <property type="protein sequence ID" value="CCI49489.1"/>
    <property type="molecule type" value="Genomic_DNA"/>
</dbReference>
<proteinExistence type="inferred from homology"/>
<dbReference type="GO" id="GO:0005643">
    <property type="term" value="C:nuclear pore"/>
    <property type="evidence" value="ECO:0007669"/>
    <property type="project" value="UniProtKB-SubCell"/>
</dbReference>
<dbReference type="AlphaFoldDB" id="A0A024GRG6"/>
<keyword evidence="6" id="KW-1185">Reference proteome</keyword>
<evidence type="ECO:0000256" key="4">
    <source>
        <dbReference type="RuleBase" id="RU364035"/>
    </source>
</evidence>
<keyword evidence="3 4" id="KW-0539">Nucleus</keyword>
<accession>A0A024GRG6</accession>